<feature type="transmembrane region" description="Helical" evidence="1">
    <location>
        <begin position="112"/>
        <end position="134"/>
    </location>
</feature>
<keyword evidence="1" id="KW-0812">Transmembrane</keyword>
<feature type="transmembrane region" description="Helical" evidence="1">
    <location>
        <begin position="324"/>
        <end position="345"/>
    </location>
</feature>
<dbReference type="SUPFAM" id="SSF103473">
    <property type="entry name" value="MFS general substrate transporter"/>
    <property type="match status" value="1"/>
</dbReference>
<feature type="transmembrane region" description="Helical" evidence="1">
    <location>
        <begin position="181"/>
        <end position="204"/>
    </location>
</feature>
<feature type="transmembrane region" description="Helical" evidence="1">
    <location>
        <begin position="155"/>
        <end position="175"/>
    </location>
</feature>
<evidence type="ECO:0000256" key="1">
    <source>
        <dbReference type="SAM" id="Phobius"/>
    </source>
</evidence>
<comment type="caution">
    <text evidence="2">The sequence shown here is derived from an EMBL/GenBank/DDBJ whole genome shotgun (WGS) entry which is preliminary data.</text>
</comment>
<dbReference type="InterPro" id="IPR036259">
    <property type="entry name" value="MFS_trans_sf"/>
</dbReference>
<feature type="transmembrane region" description="Helical" evidence="1">
    <location>
        <begin position="299"/>
        <end position="318"/>
    </location>
</feature>
<keyword evidence="3" id="KW-1185">Reference proteome</keyword>
<evidence type="ECO:0000313" key="2">
    <source>
        <dbReference type="EMBL" id="MBE9029596.1"/>
    </source>
</evidence>
<reference evidence="2" key="1">
    <citation type="submission" date="2020-10" db="EMBL/GenBank/DDBJ databases">
        <authorList>
            <person name="Castelo-Branco R."/>
            <person name="Eusebio N."/>
            <person name="Adriana R."/>
            <person name="Vieira A."/>
            <person name="Brugerolle De Fraissinette N."/>
            <person name="Rezende De Castro R."/>
            <person name="Schneider M.P."/>
            <person name="Vasconcelos V."/>
            <person name="Leao P.N."/>
        </authorList>
    </citation>
    <scope>NUCLEOTIDE SEQUENCE</scope>
    <source>
        <strain evidence="2">LEGE 11480</strain>
    </source>
</reference>
<feature type="transmembrane region" description="Helical" evidence="1">
    <location>
        <begin position="270"/>
        <end position="287"/>
    </location>
</feature>
<keyword evidence="1" id="KW-1133">Transmembrane helix</keyword>
<dbReference type="CDD" id="cd17332">
    <property type="entry name" value="MFS_MelB_like"/>
    <property type="match status" value="1"/>
</dbReference>
<keyword evidence="1" id="KW-0472">Membrane</keyword>
<dbReference type="GO" id="GO:0008643">
    <property type="term" value="P:carbohydrate transport"/>
    <property type="evidence" value="ECO:0007669"/>
    <property type="project" value="InterPro"/>
</dbReference>
<feature type="transmembrane region" description="Helical" evidence="1">
    <location>
        <begin position="12"/>
        <end position="36"/>
    </location>
</feature>
<dbReference type="Gene3D" id="1.20.1250.20">
    <property type="entry name" value="MFS general substrate transporter like domains"/>
    <property type="match status" value="2"/>
</dbReference>
<dbReference type="PANTHER" id="PTHR11328:SF24">
    <property type="entry name" value="MAJOR FACILITATOR SUPERFAMILY (MFS) PROFILE DOMAIN-CONTAINING PROTEIN"/>
    <property type="match status" value="1"/>
</dbReference>
<dbReference type="EMBL" id="JADEXQ010000018">
    <property type="protein sequence ID" value="MBE9029596.1"/>
    <property type="molecule type" value="Genomic_DNA"/>
</dbReference>
<dbReference type="InterPro" id="IPR039672">
    <property type="entry name" value="MFS_2"/>
</dbReference>
<feature type="transmembrane region" description="Helical" evidence="1">
    <location>
        <begin position="80"/>
        <end position="100"/>
    </location>
</feature>
<dbReference type="GO" id="GO:0015293">
    <property type="term" value="F:symporter activity"/>
    <property type="evidence" value="ECO:0007669"/>
    <property type="project" value="InterPro"/>
</dbReference>
<evidence type="ECO:0000313" key="3">
    <source>
        <dbReference type="Proteomes" id="UP000625316"/>
    </source>
</evidence>
<feature type="transmembrane region" description="Helical" evidence="1">
    <location>
        <begin position="366"/>
        <end position="390"/>
    </location>
</feature>
<name>A0A928Z1Q6_9CYAN</name>
<accession>A0A928Z1Q6</accession>
<organism evidence="2 3">
    <name type="scientific">Romeriopsis navalis LEGE 11480</name>
    <dbReference type="NCBI Taxonomy" id="2777977"/>
    <lineage>
        <taxon>Bacteria</taxon>
        <taxon>Bacillati</taxon>
        <taxon>Cyanobacteriota</taxon>
        <taxon>Cyanophyceae</taxon>
        <taxon>Leptolyngbyales</taxon>
        <taxon>Leptolyngbyaceae</taxon>
        <taxon>Romeriopsis</taxon>
        <taxon>Romeriopsis navalis</taxon>
    </lineage>
</organism>
<dbReference type="Pfam" id="PF13347">
    <property type="entry name" value="MFS_2"/>
    <property type="match status" value="1"/>
</dbReference>
<feature type="transmembrane region" description="Helical" evidence="1">
    <location>
        <begin position="236"/>
        <end position="258"/>
    </location>
</feature>
<dbReference type="GO" id="GO:0005886">
    <property type="term" value="C:plasma membrane"/>
    <property type="evidence" value="ECO:0007669"/>
    <property type="project" value="TreeGrafter"/>
</dbReference>
<dbReference type="RefSeq" id="WP_264324412.1">
    <property type="nucleotide sequence ID" value="NZ_JADEXQ010000018.1"/>
</dbReference>
<gene>
    <name evidence="2" type="ORF">IQ266_07620</name>
</gene>
<proteinExistence type="predicted"/>
<protein>
    <submittedName>
        <fullName evidence="2">MFS transporter</fullName>
    </submittedName>
</protein>
<dbReference type="PANTHER" id="PTHR11328">
    <property type="entry name" value="MAJOR FACILITATOR SUPERFAMILY DOMAIN-CONTAINING PROTEIN"/>
    <property type="match status" value="1"/>
</dbReference>
<sequence>MKVLPLTFRTKLAYGLGELGTVIPVSIAVFFLLYFLTDVAGLNPALAGAVLLVGRGWDAINDPLIGWLSDRTHSAWGRRYPWMIYGAVPLALGCTLQWIVPPISSQWGLFAYYTLLSLLVYAAFSAVQLPFAALAAELAQDYDQRTQLMGIKAGFNIVGSVVGLVLAQVVFASIADVPQRYVTIGWLSSLAVLLGIGLCVWGTYSRYWAVQSPTPVVHRSFWTEVPSLWHNSAFRWLMGLNLCSLMGIQVTAAMLPYFVSHWMRLPAQHFTQMAIVVQVSAVLTMPLWMKVAQQTSKRIVYFCGAPLAFVALAAMSWVQPGQLWLMYGFGVMIGVGLSTFYLVPLAMLPDVIAIDAIQTGQRREGLFFSFLVFFQKVSLAIALFIVGRLLDRTGFIGGETLQVQPVEALWAIRLMMGLFPALLILGGLYCAYRYPITRQQLQIIRADSHSAT</sequence>
<dbReference type="AlphaFoldDB" id="A0A928Z1Q6"/>
<feature type="transmembrane region" description="Helical" evidence="1">
    <location>
        <begin position="410"/>
        <end position="432"/>
    </location>
</feature>
<dbReference type="Proteomes" id="UP000625316">
    <property type="component" value="Unassembled WGS sequence"/>
</dbReference>